<evidence type="ECO:0000313" key="3">
    <source>
        <dbReference type="Proteomes" id="UP001255416"/>
    </source>
</evidence>
<keyword evidence="1" id="KW-1133">Transmembrane helix</keyword>
<dbReference type="PANTHER" id="PTHR38095">
    <property type="entry name" value="ANAEROBIC DIMETHYL SULFOXIDE REDUCTASE CHAIN YNFH"/>
    <property type="match status" value="1"/>
</dbReference>
<proteinExistence type="predicted"/>
<dbReference type="Pfam" id="PF04976">
    <property type="entry name" value="DmsC"/>
    <property type="match status" value="1"/>
</dbReference>
<keyword evidence="1" id="KW-0812">Transmembrane</keyword>
<feature type="transmembrane region" description="Helical" evidence="1">
    <location>
        <begin position="76"/>
        <end position="100"/>
    </location>
</feature>
<keyword evidence="1" id="KW-0472">Membrane</keyword>
<gene>
    <name evidence="2" type="ORF">QO231_10785</name>
</gene>
<feature type="transmembrane region" description="Helical" evidence="1">
    <location>
        <begin position="260"/>
        <end position="278"/>
    </location>
</feature>
<evidence type="ECO:0000256" key="1">
    <source>
        <dbReference type="SAM" id="Phobius"/>
    </source>
</evidence>
<keyword evidence="2" id="KW-0560">Oxidoreductase</keyword>
<dbReference type="Proteomes" id="UP001255416">
    <property type="component" value="Unassembled WGS sequence"/>
</dbReference>
<dbReference type="PANTHER" id="PTHR38095:SF1">
    <property type="entry name" value="ANAEROBIC DIMETHYL SULFOXIDE REDUCTASE CHAIN YNFH"/>
    <property type="match status" value="1"/>
</dbReference>
<feature type="transmembrane region" description="Helical" evidence="1">
    <location>
        <begin position="149"/>
        <end position="176"/>
    </location>
</feature>
<dbReference type="GO" id="GO:0016491">
    <property type="term" value="F:oxidoreductase activity"/>
    <property type="evidence" value="ECO:0007669"/>
    <property type="project" value="UniProtKB-KW"/>
</dbReference>
<feature type="transmembrane region" description="Helical" evidence="1">
    <location>
        <begin position="35"/>
        <end position="56"/>
    </location>
</feature>
<evidence type="ECO:0000313" key="2">
    <source>
        <dbReference type="EMBL" id="MDU9004336.1"/>
    </source>
</evidence>
<reference evidence="3" key="1">
    <citation type="submission" date="2023-05" db="EMBL/GenBank/DDBJ databases">
        <title>Sedimentitalea sp. nov. JM2-8.</title>
        <authorList>
            <person name="Huang J."/>
        </authorList>
    </citation>
    <scope>NUCLEOTIDE SEQUENCE [LARGE SCALE GENOMIC DNA]</scope>
    <source>
        <strain evidence="3">KHS03</strain>
    </source>
</reference>
<dbReference type="RefSeq" id="WP_316775968.1">
    <property type="nucleotide sequence ID" value="NZ_JASMWN010000007.1"/>
</dbReference>
<feature type="transmembrane region" description="Helical" evidence="1">
    <location>
        <begin position="236"/>
        <end position="254"/>
    </location>
</feature>
<feature type="transmembrane region" description="Helical" evidence="1">
    <location>
        <begin position="107"/>
        <end position="129"/>
    </location>
</feature>
<organism evidence="2 3">
    <name type="scientific">Sedimentitalea todarodis</name>
    <dbReference type="NCBI Taxonomy" id="1631240"/>
    <lineage>
        <taxon>Bacteria</taxon>
        <taxon>Pseudomonadati</taxon>
        <taxon>Pseudomonadota</taxon>
        <taxon>Alphaproteobacteria</taxon>
        <taxon>Rhodobacterales</taxon>
        <taxon>Paracoccaceae</taxon>
        <taxon>Sedimentitalea</taxon>
    </lineage>
</organism>
<dbReference type="EC" id="1.8.5.3" evidence="2"/>
<dbReference type="EMBL" id="JASMWN010000007">
    <property type="protein sequence ID" value="MDU9004336.1"/>
    <property type="molecule type" value="Genomic_DNA"/>
</dbReference>
<dbReference type="InterPro" id="IPR007059">
    <property type="entry name" value="DmsC"/>
</dbReference>
<accession>A0ABU3VDU9</accession>
<feature type="transmembrane region" description="Helical" evidence="1">
    <location>
        <begin position="6"/>
        <end position="28"/>
    </location>
</feature>
<keyword evidence="3" id="KW-1185">Reference proteome</keyword>
<protein>
    <submittedName>
        <fullName evidence="2">Dimethyl sulfoxide reductase anchor subunit</fullName>
        <ecNumber evidence="2">1.8.5.3</ecNumber>
    </submittedName>
</protein>
<sequence>MHPAPSIILFTVLSGLGLGLIIWMGLGLGPDSATFAWVSSIAALGISGIGGMLSALHLGKPSNASRSFSQWRSSWLSREACLLVTTLAVFDLYAAIWCLAGTRLFPLGLIAAALAGATIYSTAMIYAQIRAVPRWSLTPTPYLLTNQSLIAVTGGTAQVWLALLALVCAAGCAVWWQSKASHVRRSSTGASIGSATGLGKIGKVRLFESPHTGSNYLLDEMAYQIARHRADQLRKIGFGAGFAMPILLACLAMSAGASWLLLALVSHVIGMIALRWLFFAEAQHVQAMFYGQDRVLHL</sequence>
<comment type="caution">
    <text evidence="2">The sequence shown here is derived from an EMBL/GenBank/DDBJ whole genome shotgun (WGS) entry which is preliminary data.</text>
</comment>
<name>A0ABU3VDU9_9RHOB</name>